<dbReference type="KEGG" id="ccs:CCNA_03420"/>
<dbReference type="HOGENOM" id="CLU_1370038_0_0_5"/>
<gene>
    <name evidence="2" type="ordered locus">CCNA_03420</name>
</gene>
<organism evidence="2 3">
    <name type="scientific">Caulobacter vibrioides (strain NA1000 / CB15N)</name>
    <name type="common">Caulobacter crescentus</name>
    <dbReference type="NCBI Taxonomy" id="565050"/>
    <lineage>
        <taxon>Bacteria</taxon>
        <taxon>Pseudomonadati</taxon>
        <taxon>Pseudomonadota</taxon>
        <taxon>Alphaproteobacteria</taxon>
        <taxon>Caulobacterales</taxon>
        <taxon>Caulobacteraceae</taxon>
        <taxon>Caulobacter</taxon>
    </lineage>
</organism>
<keyword evidence="3" id="KW-1185">Reference proteome</keyword>
<dbReference type="RefSeq" id="WP_010921143.1">
    <property type="nucleotide sequence ID" value="NC_011916.1"/>
</dbReference>
<reference evidence="2 3" key="1">
    <citation type="journal article" date="2010" name="J. Bacteriol.">
        <title>The genetic basis of laboratory adaptation in Caulobacter crescentus.</title>
        <authorList>
            <person name="Marks M.E."/>
            <person name="Castro-Rojas C.M."/>
            <person name="Teiling C."/>
            <person name="Du L."/>
            <person name="Kapatral V."/>
            <person name="Walunas T.L."/>
            <person name="Crosson S."/>
        </authorList>
    </citation>
    <scope>NUCLEOTIDE SEQUENCE [LARGE SCALE GENOMIC DNA]</scope>
    <source>
        <strain evidence="3">NA1000 / CB15N</strain>
    </source>
</reference>
<dbReference type="PATRIC" id="fig|565050.3.peg.3335"/>
<feature type="transmembrane region" description="Helical" evidence="1">
    <location>
        <begin position="42"/>
        <end position="63"/>
    </location>
</feature>
<name>A0A0H3CD22_CAUVN</name>
<evidence type="ECO:0000256" key="1">
    <source>
        <dbReference type="SAM" id="Phobius"/>
    </source>
</evidence>
<feature type="transmembrane region" description="Helical" evidence="1">
    <location>
        <begin position="127"/>
        <end position="146"/>
    </location>
</feature>
<proteinExistence type="predicted"/>
<feature type="transmembrane region" description="Helical" evidence="1">
    <location>
        <begin position="75"/>
        <end position="96"/>
    </location>
</feature>
<dbReference type="EMBL" id="CP001340">
    <property type="protein sequence ID" value="ACL96885.1"/>
    <property type="molecule type" value="Genomic_DNA"/>
</dbReference>
<dbReference type="AlphaFoldDB" id="A0A0H3CD22"/>
<dbReference type="Proteomes" id="UP000001364">
    <property type="component" value="Chromosome"/>
</dbReference>
<evidence type="ECO:0000313" key="3">
    <source>
        <dbReference type="Proteomes" id="UP000001364"/>
    </source>
</evidence>
<keyword evidence="1" id="KW-0812">Transmembrane</keyword>
<dbReference type="GeneID" id="7332094"/>
<dbReference type="OrthoDB" id="7171788at2"/>
<evidence type="ECO:0000313" key="2">
    <source>
        <dbReference type="EMBL" id="ACL96885.1"/>
    </source>
</evidence>
<keyword evidence="1" id="KW-1133">Transmembrane helix</keyword>
<protein>
    <submittedName>
        <fullName evidence="2">Uncharacterized protein</fullName>
    </submittedName>
</protein>
<keyword evidence="1" id="KW-0472">Membrane</keyword>
<dbReference type="RefSeq" id="YP_002518793.1">
    <property type="nucleotide sequence ID" value="NC_011916.1"/>
</dbReference>
<feature type="transmembrane region" description="Helical" evidence="1">
    <location>
        <begin position="158"/>
        <end position="177"/>
    </location>
</feature>
<accession>A0A0H3CD22</accession>
<sequence>MEFETLQAAWRSPANTPDDKAQAYLMEELMHMLKARRRGERLLFAIPVTAMTLFSIIAAQAIASGRMDMGREWGAVVMMGVCWLMFAAVLIAGLMLRNRKTAGGSPMRDTLEAMLAANRRARANVRIFWMMLPVFMAPMVVAVGQLQDVGKASERDGWQMLFVFGVALVASVGWNTGRYHWVMKPEQRRLEALLKEYEA</sequence>